<dbReference type="Proteomes" id="UP001314229">
    <property type="component" value="Unassembled WGS sequence"/>
</dbReference>
<organism evidence="1 2">
    <name type="scientific">Scomber scombrus</name>
    <name type="common">Atlantic mackerel</name>
    <name type="synonym">Scomber vernalis</name>
    <dbReference type="NCBI Taxonomy" id="13677"/>
    <lineage>
        <taxon>Eukaryota</taxon>
        <taxon>Metazoa</taxon>
        <taxon>Chordata</taxon>
        <taxon>Craniata</taxon>
        <taxon>Vertebrata</taxon>
        <taxon>Euteleostomi</taxon>
        <taxon>Actinopterygii</taxon>
        <taxon>Neopterygii</taxon>
        <taxon>Teleostei</taxon>
        <taxon>Neoteleostei</taxon>
        <taxon>Acanthomorphata</taxon>
        <taxon>Pelagiaria</taxon>
        <taxon>Scombriformes</taxon>
        <taxon>Scombridae</taxon>
        <taxon>Scomber</taxon>
    </lineage>
</organism>
<keyword evidence="2" id="KW-1185">Reference proteome</keyword>
<evidence type="ECO:0000313" key="1">
    <source>
        <dbReference type="EMBL" id="CAK6959489.1"/>
    </source>
</evidence>
<proteinExistence type="predicted"/>
<sequence length="87" mass="10114">MLNFCFVYLSFNQYQTDIWLNIRDKDWSAPSWFISSVSDRLLLQHHPLLVITHQSHHHHVLKQHRESCCQCGVVLEAAGRLRAVGSS</sequence>
<accession>A0AAV1NKZ4</accession>
<comment type="caution">
    <text evidence="1">The sequence shown here is derived from an EMBL/GenBank/DDBJ whole genome shotgun (WGS) entry which is preliminary data.</text>
</comment>
<evidence type="ECO:0000313" key="2">
    <source>
        <dbReference type="Proteomes" id="UP001314229"/>
    </source>
</evidence>
<dbReference type="AlphaFoldDB" id="A0AAV1NKZ4"/>
<dbReference type="EMBL" id="CAWUFR010000039">
    <property type="protein sequence ID" value="CAK6959489.1"/>
    <property type="molecule type" value="Genomic_DNA"/>
</dbReference>
<name>A0AAV1NKZ4_SCOSC</name>
<reference evidence="1 2" key="1">
    <citation type="submission" date="2024-01" db="EMBL/GenBank/DDBJ databases">
        <authorList>
            <person name="Alioto T."/>
            <person name="Alioto T."/>
            <person name="Gomez Garrido J."/>
        </authorList>
    </citation>
    <scope>NUCLEOTIDE SEQUENCE [LARGE SCALE GENOMIC DNA]</scope>
</reference>
<gene>
    <name evidence="1" type="ORF">FSCOSCO3_A015279</name>
</gene>
<protein>
    <submittedName>
        <fullName evidence="1">Uncharacterized protein</fullName>
    </submittedName>
</protein>